<dbReference type="AlphaFoldDB" id="A0A5C1QKF1"/>
<dbReference type="EMBL" id="CP036150">
    <property type="protein sequence ID" value="QEN07490.1"/>
    <property type="molecule type" value="Genomic_DNA"/>
</dbReference>
<dbReference type="KEGG" id="ock:EXM22_05615"/>
<evidence type="ECO:0000256" key="2">
    <source>
        <dbReference type="PROSITE-ProRule" id="PRU00339"/>
    </source>
</evidence>
<dbReference type="Proteomes" id="UP000324209">
    <property type="component" value="Chromosome"/>
</dbReference>
<proteinExistence type="inferred from homology"/>
<dbReference type="OrthoDB" id="356467at2"/>
<keyword evidence="2" id="KW-0802">TPR repeat</keyword>
<gene>
    <name evidence="4" type="ORF">EXM22_05615</name>
</gene>
<keyword evidence="3" id="KW-0732">Signal</keyword>
<dbReference type="Pfam" id="PF03687">
    <property type="entry name" value="UPF0164"/>
    <property type="match status" value="1"/>
</dbReference>
<name>A0A5C1QKF1_9SPIO</name>
<reference evidence="4 5" key="1">
    <citation type="submission" date="2019-02" db="EMBL/GenBank/DDBJ databases">
        <title>Complete Genome Sequence and Methylome Analysis of free living Spirochaetas.</title>
        <authorList>
            <person name="Fomenkov A."/>
            <person name="Dubinina G."/>
            <person name="Leshcheva N."/>
            <person name="Mikheeva N."/>
            <person name="Grabovich M."/>
            <person name="Vincze T."/>
            <person name="Roberts R.J."/>
        </authorList>
    </citation>
    <scope>NUCLEOTIDE SEQUENCE [LARGE SCALE GENOMIC DNA]</scope>
    <source>
        <strain evidence="4 5">K2</strain>
    </source>
</reference>
<dbReference type="Gene3D" id="2.40.160.60">
    <property type="entry name" value="Outer membrane protein transport protein (OMPP1/FadL/TodX)"/>
    <property type="match status" value="1"/>
</dbReference>
<dbReference type="InterPro" id="IPR019734">
    <property type="entry name" value="TPR_rpt"/>
</dbReference>
<evidence type="ECO:0000313" key="5">
    <source>
        <dbReference type="Proteomes" id="UP000324209"/>
    </source>
</evidence>
<dbReference type="PROSITE" id="PS50005">
    <property type="entry name" value="TPR"/>
    <property type="match status" value="1"/>
</dbReference>
<keyword evidence="5" id="KW-1185">Reference proteome</keyword>
<sequence>MWMKKSIVLLLLFIMISKASAGDAAASTYANVSNLFGIDPDAGMNSFLTLLIPGGGKYEGMGTAFTAMSVDSGFLDANPAGSSFIKNSELTFFHNNWIADTNLESVTYTSRWDNFGIGIGGKFLYLPFTGIDDWGDRAKNEDGSFSSGYYTETVTTFNIAYTFLDDYYYHGIAVGANFKMAYRGVPYSIAPDQSAFAMMVDLGIQSKFNVLKFFSSRDKNFAFGLVLKNLGTEFIRDPDPLPTMVSTGIAYSPLRPMTWAFDVNIPFNLDGTPSESVYYAAGLDLSITNFLSVQSGFMLKTGLPRFSLGSSLDMERFSLTANYTLDLTTQVNTLDRFSLALKLNLGDFGRMSRVERAQLLYLQGLEEYANGDISKAISLWEESLTVRPEFTPATEMIETARKTQELNQIIQENQTIDE</sequence>
<feature type="repeat" description="TPR" evidence="2">
    <location>
        <begin position="357"/>
        <end position="390"/>
    </location>
</feature>
<evidence type="ECO:0000313" key="4">
    <source>
        <dbReference type="EMBL" id="QEN07490.1"/>
    </source>
</evidence>
<dbReference type="InterPro" id="IPR005362">
    <property type="entry name" value="UPF0164"/>
</dbReference>
<evidence type="ECO:0000256" key="3">
    <source>
        <dbReference type="SAM" id="SignalP"/>
    </source>
</evidence>
<feature type="signal peptide" evidence="3">
    <location>
        <begin position="1"/>
        <end position="21"/>
    </location>
</feature>
<accession>A0A5C1QKF1</accession>
<organism evidence="4 5">
    <name type="scientific">Oceanispirochaeta crateris</name>
    <dbReference type="NCBI Taxonomy" id="2518645"/>
    <lineage>
        <taxon>Bacteria</taxon>
        <taxon>Pseudomonadati</taxon>
        <taxon>Spirochaetota</taxon>
        <taxon>Spirochaetia</taxon>
        <taxon>Spirochaetales</taxon>
        <taxon>Spirochaetaceae</taxon>
        <taxon>Oceanispirochaeta</taxon>
    </lineage>
</organism>
<comment type="similarity">
    <text evidence="1">Belongs to the UPF0164 family.</text>
</comment>
<protein>
    <submittedName>
        <fullName evidence="4">Uncharacterized protein</fullName>
    </submittedName>
</protein>
<evidence type="ECO:0000256" key="1">
    <source>
        <dbReference type="ARBA" id="ARBA00005846"/>
    </source>
</evidence>
<feature type="chain" id="PRO_5022700832" evidence="3">
    <location>
        <begin position="22"/>
        <end position="418"/>
    </location>
</feature>